<keyword evidence="2" id="KW-0732">Signal</keyword>
<dbReference type="EMBL" id="JALNTZ010000005">
    <property type="protein sequence ID" value="KAJ3652610.1"/>
    <property type="molecule type" value="Genomic_DNA"/>
</dbReference>
<name>A0AA38MD60_9CUCU</name>
<gene>
    <name evidence="3" type="ORF">Zmor_018560</name>
</gene>
<keyword evidence="1" id="KW-0472">Membrane</keyword>
<evidence type="ECO:0000256" key="2">
    <source>
        <dbReference type="SAM" id="SignalP"/>
    </source>
</evidence>
<keyword evidence="1" id="KW-1133">Transmembrane helix</keyword>
<evidence type="ECO:0000256" key="1">
    <source>
        <dbReference type="SAM" id="Phobius"/>
    </source>
</evidence>
<sequence>MTLNVCNVYKHVGLLVLLLCVVVLQQEIVEENICQSIKYENPDIVPSVVKEINDLLTSDFLENDDWVIKKSSNLSTRPDFEDNFKDFDIKKGKELFVNFVKSYSFSVKGTTDIEFYVPSESSPFYFEHKINDAEVWTTFTLGIKDEMLCIYENYTKLIERITLIPTTLMIETPTEANFKIYEYEYKEAISVTKEQPYINKLKIPDSEEGYLIFSVSLCDSCILIARYNNKNCFMYSTNKNNNERWERYKMKVNPKIHNEVILSRLQRYPYNEGYWKLHLGLTSHSVNSATRAYTPLTKMIIIIILAIIIPNTATRRTVSMQRCKQNNIFRHKF</sequence>
<evidence type="ECO:0000313" key="3">
    <source>
        <dbReference type="EMBL" id="KAJ3652610.1"/>
    </source>
</evidence>
<protein>
    <submittedName>
        <fullName evidence="3">Uncharacterized protein</fullName>
    </submittedName>
</protein>
<organism evidence="3 4">
    <name type="scientific">Zophobas morio</name>
    <dbReference type="NCBI Taxonomy" id="2755281"/>
    <lineage>
        <taxon>Eukaryota</taxon>
        <taxon>Metazoa</taxon>
        <taxon>Ecdysozoa</taxon>
        <taxon>Arthropoda</taxon>
        <taxon>Hexapoda</taxon>
        <taxon>Insecta</taxon>
        <taxon>Pterygota</taxon>
        <taxon>Neoptera</taxon>
        <taxon>Endopterygota</taxon>
        <taxon>Coleoptera</taxon>
        <taxon>Polyphaga</taxon>
        <taxon>Cucujiformia</taxon>
        <taxon>Tenebrionidae</taxon>
        <taxon>Zophobas</taxon>
    </lineage>
</organism>
<proteinExistence type="predicted"/>
<keyword evidence="1" id="KW-0812">Transmembrane</keyword>
<feature type="signal peptide" evidence="2">
    <location>
        <begin position="1"/>
        <end position="25"/>
    </location>
</feature>
<feature type="transmembrane region" description="Helical" evidence="1">
    <location>
        <begin position="292"/>
        <end position="313"/>
    </location>
</feature>
<keyword evidence="4" id="KW-1185">Reference proteome</keyword>
<accession>A0AA38MD60</accession>
<evidence type="ECO:0000313" key="4">
    <source>
        <dbReference type="Proteomes" id="UP001168821"/>
    </source>
</evidence>
<feature type="chain" id="PRO_5041226216" evidence="2">
    <location>
        <begin position="26"/>
        <end position="333"/>
    </location>
</feature>
<dbReference type="AlphaFoldDB" id="A0AA38MD60"/>
<comment type="caution">
    <text evidence="3">The sequence shown here is derived from an EMBL/GenBank/DDBJ whole genome shotgun (WGS) entry which is preliminary data.</text>
</comment>
<dbReference type="Proteomes" id="UP001168821">
    <property type="component" value="Unassembled WGS sequence"/>
</dbReference>
<reference evidence="3" key="1">
    <citation type="journal article" date="2023" name="G3 (Bethesda)">
        <title>Whole genome assemblies of Zophobas morio and Tenebrio molitor.</title>
        <authorList>
            <person name="Kaur S."/>
            <person name="Stinson S.A."/>
            <person name="diCenzo G.C."/>
        </authorList>
    </citation>
    <scope>NUCLEOTIDE SEQUENCE</scope>
    <source>
        <strain evidence="3">QUZm001</strain>
    </source>
</reference>